<dbReference type="EMBL" id="VCAU01000005">
    <property type="protein sequence ID" value="KAF9893955.1"/>
    <property type="molecule type" value="Genomic_DNA"/>
</dbReference>
<dbReference type="SUPFAM" id="SSF48576">
    <property type="entry name" value="Terpenoid synthases"/>
    <property type="match status" value="1"/>
</dbReference>
<keyword evidence="4" id="KW-0479">Metal-binding</keyword>
<evidence type="ECO:0000313" key="6">
    <source>
        <dbReference type="Proteomes" id="UP001194746"/>
    </source>
</evidence>
<dbReference type="Pfam" id="PF19086">
    <property type="entry name" value="Terpene_syn_C_2"/>
    <property type="match status" value="1"/>
</dbReference>
<gene>
    <name evidence="5" type="ORF">FE257_008926</name>
</gene>
<dbReference type="GO" id="GO:0046872">
    <property type="term" value="F:metal ion binding"/>
    <property type="evidence" value="ECO:0007669"/>
    <property type="project" value="UniProtKB-KW"/>
</dbReference>
<evidence type="ECO:0000256" key="3">
    <source>
        <dbReference type="ARBA" id="ARBA00022842"/>
    </source>
</evidence>
<sequence>MAEQKTDVVRAHGGFRKAIQGQKATLPNFYSLFPDWNPVLHPEYERARDEILNPWIERSWVPNALTARKFQKAEFGVFAAVMCARASLEKLGTVSKAFTWYFIWDDLFDCGSLADDKGAAQAYREKSIQYFCAALCNKGAFPDLSDCSEELYNALHCWDEVAAHMRTDCSREILELLLEKKLFYISSVDTTDTLFYANQVPSLMQYWKRRECTAGVYSVIATIPFIFDLHVDRNYIDSHHLMRLLWRHTSYLVHMINDMFSLRKEMTENQIENMVPVLMLNEGVDCNQAMKLSYQLVQEATRGFLEVESGLEANPGYTNSATSAIFTEGCKNIVMGLTHWRLVLNYISLFPGAEDMLFFDSFFARLDAPAISSSIIKTLW</sequence>
<protein>
    <recommendedName>
        <fullName evidence="4">Terpene synthase</fullName>
        <ecNumber evidence="4">4.2.3.-</ecNumber>
    </recommendedName>
</protein>
<keyword evidence="6" id="KW-1185">Reference proteome</keyword>
<accession>A0AAD4CWE3</accession>
<dbReference type="PANTHER" id="PTHR35201">
    <property type="entry name" value="TERPENE SYNTHASE"/>
    <property type="match status" value="1"/>
</dbReference>
<dbReference type="EC" id="4.2.3.-" evidence="4"/>
<keyword evidence="4" id="KW-0456">Lyase</keyword>
<keyword evidence="3 4" id="KW-0460">Magnesium</keyword>
<organism evidence="5 6">
    <name type="scientific">Aspergillus nanangensis</name>
    <dbReference type="NCBI Taxonomy" id="2582783"/>
    <lineage>
        <taxon>Eukaryota</taxon>
        <taxon>Fungi</taxon>
        <taxon>Dikarya</taxon>
        <taxon>Ascomycota</taxon>
        <taxon>Pezizomycotina</taxon>
        <taxon>Eurotiomycetes</taxon>
        <taxon>Eurotiomycetidae</taxon>
        <taxon>Eurotiales</taxon>
        <taxon>Aspergillaceae</taxon>
        <taxon>Aspergillus</taxon>
        <taxon>Aspergillus subgen. Circumdati</taxon>
    </lineage>
</organism>
<dbReference type="GO" id="GO:0008299">
    <property type="term" value="P:isoprenoid biosynthetic process"/>
    <property type="evidence" value="ECO:0007669"/>
    <property type="project" value="UniProtKB-ARBA"/>
</dbReference>
<reference evidence="5" key="2">
    <citation type="submission" date="2020-02" db="EMBL/GenBank/DDBJ databases">
        <authorList>
            <person name="Gilchrist C.L.M."/>
            <person name="Chooi Y.-H."/>
        </authorList>
    </citation>
    <scope>NUCLEOTIDE SEQUENCE</scope>
    <source>
        <strain evidence="5">MST-FP2251</strain>
    </source>
</reference>
<comment type="cofactor">
    <cofactor evidence="1 4">
        <name>Mg(2+)</name>
        <dbReference type="ChEBI" id="CHEBI:18420"/>
    </cofactor>
</comment>
<proteinExistence type="inferred from homology"/>
<evidence type="ECO:0000313" key="5">
    <source>
        <dbReference type="EMBL" id="KAF9893955.1"/>
    </source>
</evidence>
<evidence type="ECO:0000256" key="4">
    <source>
        <dbReference type="RuleBase" id="RU366034"/>
    </source>
</evidence>
<dbReference type="InterPro" id="IPR034686">
    <property type="entry name" value="Terpene_cyclase-like_2"/>
</dbReference>
<evidence type="ECO:0000256" key="2">
    <source>
        <dbReference type="ARBA" id="ARBA00006333"/>
    </source>
</evidence>
<dbReference type="AlphaFoldDB" id="A0AAD4CWE3"/>
<dbReference type="GO" id="GO:0010333">
    <property type="term" value="F:terpene synthase activity"/>
    <property type="evidence" value="ECO:0007669"/>
    <property type="project" value="InterPro"/>
</dbReference>
<evidence type="ECO:0000256" key="1">
    <source>
        <dbReference type="ARBA" id="ARBA00001946"/>
    </source>
</evidence>
<reference evidence="5" key="1">
    <citation type="journal article" date="2019" name="Beilstein J. Org. Chem.">
        <title>Nanangenines: drimane sesquiterpenoids as the dominant metabolite cohort of a novel Australian fungus, Aspergillus nanangensis.</title>
        <authorList>
            <person name="Lacey H.J."/>
            <person name="Gilchrist C.L.M."/>
            <person name="Crombie A."/>
            <person name="Kalaitzis J.A."/>
            <person name="Vuong D."/>
            <person name="Rutledge P.J."/>
            <person name="Turner P."/>
            <person name="Pitt J.I."/>
            <person name="Lacey E."/>
            <person name="Chooi Y.H."/>
            <person name="Piggott A.M."/>
        </authorList>
    </citation>
    <scope>NUCLEOTIDE SEQUENCE</scope>
    <source>
        <strain evidence="5">MST-FP2251</strain>
    </source>
</reference>
<name>A0AAD4CWE3_ASPNN</name>
<comment type="caution">
    <text evidence="5">The sequence shown here is derived from an EMBL/GenBank/DDBJ whole genome shotgun (WGS) entry which is preliminary data.</text>
</comment>
<dbReference type="Proteomes" id="UP001194746">
    <property type="component" value="Unassembled WGS sequence"/>
</dbReference>
<dbReference type="InterPro" id="IPR008949">
    <property type="entry name" value="Isoprenoid_synthase_dom_sf"/>
</dbReference>
<comment type="similarity">
    <text evidence="2 4">Belongs to the terpene synthase family.</text>
</comment>
<dbReference type="PANTHER" id="PTHR35201:SF4">
    <property type="entry name" value="BETA-PINACENE SYNTHASE-RELATED"/>
    <property type="match status" value="1"/>
</dbReference>
<dbReference type="Gene3D" id="1.10.600.10">
    <property type="entry name" value="Farnesyl Diphosphate Synthase"/>
    <property type="match status" value="1"/>
</dbReference>